<feature type="transmembrane region" description="Helical" evidence="1">
    <location>
        <begin position="42"/>
        <end position="61"/>
    </location>
</feature>
<name>A0A162KK59_9PROT</name>
<comment type="caution">
    <text evidence="2">The sequence shown here is derived from an EMBL/GenBank/DDBJ whole genome shotgun (WGS) entry which is preliminary data.</text>
</comment>
<sequence>MTDLFSLVEHPLAVTLIWPFALGLLLPPVLRWLAGGATGWRIAVVAVPLGLLAGLVLMLGRPALPPPSSTQKLPYLLTAAAAAAAMLGLLNPRPARIAAIPAALLVVGGGTLWMAGARLGRYETIDLVLLLGGLGLGFAALLGRLSQKAETDGAGRQLLVILAALGLGFVAINGGSASVGQAGFMAAAAGAGFLPWLLLPGRAAFGQAGVVAAGGSLALLAAHLVLSRPSGLVVACLAILLLVPFADGPAARLSNRLGIGQGRFGKPARLVVLGLVAAVPAAIAVAIAILVGAGLPS</sequence>
<feature type="transmembrane region" description="Helical" evidence="1">
    <location>
        <begin position="158"/>
        <end position="176"/>
    </location>
</feature>
<feature type="transmembrane region" description="Helical" evidence="1">
    <location>
        <begin position="206"/>
        <end position="226"/>
    </location>
</feature>
<feature type="transmembrane region" description="Helical" evidence="1">
    <location>
        <begin position="73"/>
        <end position="90"/>
    </location>
</feature>
<dbReference type="AlphaFoldDB" id="A0A162KK59"/>
<feature type="transmembrane region" description="Helical" evidence="1">
    <location>
        <begin position="270"/>
        <end position="295"/>
    </location>
</feature>
<accession>A0A162KK59</accession>
<dbReference type="GeneID" id="97242435"/>
<proteinExistence type="predicted"/>
<feature type="transmembrane region" description="Helical" evidence="1">
    <location>
        <begin position="127"/>
        <end position="146"/>
    </location>
</feature>
<organism evidence="2 3">
    <name type="scientific">Tistrella mobilis</name>
    <dbReference type="NCBI Taxonomy" id="171437"/>
    <lineage>
        <taxon>Bacteria</taxon>
        <taxon>Pseudomonadati</taxon>
        <taxon>Pseudomonadota</taxon>
        <taxon>Alphaproteobacteria</taxon>
        <taxon>Geminicoccales</taxon>
        <taxon>Geminicoccaceae</taxon>
        <taxon>Tistrella</taxon>
    </lineage>
</organism>
<feature type="transmembrane region" description="Helical" evidence="1">
    <location>
        <begin position="12"/>
        <end position="30"/>
    </location>
</feature>
<evidence type="ECO:0000313" key="2">
    <source>
        <dbReference type="EMBL" id="KYO51479.1"/>
    </source>
</evidence>
<feature type="transmembrane region" description="Helical" evidence="1">
    <location>
        <begin position="232"/>
        <end position="250"/>
    </location>
</feature>
<keyword evidence="1" id="KW-0472">Membrane</keyword>
<dbReference type="RefSeq" id="WP_062766156.1">
    <property type="nucleotide sequence ID" value="NZ_CP121045.1"/>
</dbReference>
<keyword evidence="1" id="KW-0812">Transmembrane</keyword>
<evidence type="ECO:0000256" key="1">
    <source>
        <dbReference type="SAM" id="Phobius"/>
    </source>
</evidence>
<evidence type="ECO:0000313" key="3">
    <source>
        <dbReference type="Proteomes" id="UP000075787"/>
    </source>
</evidence>
<gene>
    <name evidence="2" type="ORF">AUP44_08775</name>
</gene>
<protein>
    <submittedName>
        <fullName evidence="2">Uncharacterized protein</fullName>
    </submittedName>
</protein>
<feature type="transmembrane region" description="Helical" evidence="1">
    <location>
        <begin position="97"/>
        <end position="115"/>
    </location>
</feature>
<dbReference type="EMBL" id="LPZR01000172">
    <property type="protein sequence ID" value="KYO51479.1"/>
    <property type="molecule type" value="Genomic_DNA"/>
</dbReference>
<keyword evidence="1" id="KW-1133">Transmembrane helix</keyword>
<reference evidence="2 3" key="1">
    <citation type="submission" date="2015-12" db="EMBL/GenBank/DDBJ databases">
        <title>Genome sequence of Tistrella mobilis MCCC 1A02139.</title>
        <authorList>
            <person name="Lu L."/>
            <person name="Lai Q."/>
            <person name="Shao Z."/>
            <person name="Qian P."/>
        </authorList>
    </citation>
    <scope>NUCLEOTIDE SEQUENCE [LARGE SCALE GENOMIC DNA]</scope>
    <source>
        <strain evidence="2 3">MCCC 1A02139</strain>
    </source>
</reference>
<dbReference type="Proteomes" id="UP000075787">
    <property type="component" value="Unassembled WGS sequence"/>
</dbReference>